<keyword evidence="2" id="KW-1185">Reference proteome</keyword>
<gene>
    <name evidence="1" type="ORF">F5876DRAFT_64924</name>
</gene>
<dbReference type="EMBL" id="MU795066">
    <property type="protein sequence ID" value="KAJ3811251.1"/>
    <property type="molecule type" value="Genomic_DNA"/>
</dbReference>
<comment type="caution">
    <text evidence="1">The sequence shown here is derived from an EMBL/GenBank/DDBJ whole genome shotgun (WGS) entry which is preliminary data.</text>
</comment>
<reference evidence="1" key="1">
    <citation type="submission" date="2022-09" db="EMBL/GenBank/DDBJ databases">
        <title>A Global Phylogenomic Analysis of the Shiitake Genus Lentinula.</title>
        <authorList>
            <consortium name="DOE Joint Genome Institute"/>
            <person name="Sierra-Patev S."/>
            <person name="Min B."/>
            <person name="Naranjo-Ortiz M."/>
            <person name="Looney B."/>
            <person name="Konkel Z."/>
            <person name="Slot J.C."/>
            <person name="Sakamoto Y."/>
            <person name="Steenwyk J.L."/>
            <person name="Rokas A."/>
            <person name="Carro J."/>
            <person name="Camarero S."/>
            <person name="Ferreira P."/>
            <person name="Molpeceres G."/>
            <person name="Ruiz-Duenas F.J."/>
            <person name="Serrano A."/>
            <person name="Henrissat B."/>
            <person name="Drula E."/>
            <person name="Hughes K.W."/>
            <person name="Mata J.L."/>
            <person name="Ishikawa N.K."/>
            <person name="Vargas-Isla R."/>
            <person name="Ushijima S."/>
            <person name="Smith C.A."/>
            <person name="Ahrendt S."/>
            <person name="Andreopoulos W."/>
            <person name="He G."/>
            <person name="Labutti K."/>
            <person name="Lipzen A."/>
            <person name="Ng V."/>
            <person name="Riley R."/>
            <person name="Sandor L."/>
            <person name="Barry K."/>
            <person name="Martinez A.T."/>
            <person name="Xiao Y."/>
            <person name="Gibbons J.G."/>
            <person name="Terashima K."/>
            <person name="Grigoriev I.V."/>
            <person name="Hibbett D.S."/>
        </authorList>
    </citation>
    <scope>NUCLEOTIDE SEQUENCE</scope>
    <source>
        <strain evidence="1">TMI1499</strain>
    </source>
</reference>
<evidence type="ECO:0000313" key="2">
    <source>
        <dbReference type="Proteomes" id="UP001163835"/>
    </source>
</evidence>
<proteinExistence type="predicted"/>
<name>A0ACC1U3T6_9AGAR</name>
<accession>A0ACC1U3T6</accession>
<protein>
    <submittedName>
        <fullName evidence="1">Uncharacterized protein</fullName>
    </submittedName>
</protein>
<evidence type="ECO:0000313" key="1">
    <source>
        <dbReference type="EMBL" id="KAJ3811251.1"/>
    </source>
</evidence>
<dbReference type="Proteomes" id="UP001163835">
    <property type="component" value="Unassembled WGS sequence"/>
</dbReference>
<organism evidence="1 2">
    <name type="scientific">Lentinula aff. lateritia</name>
    <dbReference type="NCBI Taxonomy" id="2804960"/>
    <lineage>
        <taxon>Eukaryota</taxon>
        <taxon>Fungi</taxon>
        <taxon>Dikarya</taxon>
        <taxon>Basidiomycota</taxon>
        <taxon>Agaricomycotina</taxon>
        <taxon>Agaricomycetes</taxon>
        <taxon>Agaricomycetidae</taxon>
        <taxon>Agaricales</taxon>
        <taxon>Marasmiineae</taxon>
        <taxon>Omphalotaceae</taxon>
        <taxon>Lentinula</taxon>
    </lineage>
</organism>
<sequence>MPIVHTDKLQEGLDEEDQRRYHYCVNKEGSSNKLGEEGREGNVSGNRNRGGGGNATGTTLDTDEYGYQWQSNLMQSKTSLLLLTDHSFTTESNYPHLRHVEEYWEESSSVVTTLRYLFHDHYTLEERGGSGYALVDDDRKAISSNFNIHLHTSLPHPSPILLSWGWKTCPILSSIMIMIILVLRSLSHRDHEPRSQTWRTNKAVATASVINDPPAIAPATETESPSSTLTSKQRYVNVPVQSQKKKEEQLSLEIEGGILTHKKKPGGVCYRSLENGEMQENLRAAGAL</sequence>